<keyword evidence="4" id="KW-1003">Cell membrane</keyword>
<accession>A0A452F162</accession>
<evidence type="ECO:0000256" key="1">
    <source>
        <dbReference type="ARBA" id="ARBA00004247"/>
    </source>
</evidence>
<evidence type="ECO:0000259" key="22">
    <source>
        <dbReference type="PROSITE" id="PS50055"/>
    </source>
</evidence>
<dbReference type="CDD" id="cd00063">
    <property type="entry name" value="FN3"/>
    <property type="match status" value="2"/>
</dbReference>
<keyword evidence="8" id="KW-0732">Signal</keyword>
<dbReference type="EMBL" id="LWLT01000020">
    <property type="status" value="NOT_ANNOTATED_CDS"/>
    <property type="molecule type" value="Genomic_DNA"/>
</dbReference>
<dbReference type="Gene3D" id="3.90.190.10">
    <property type="entry name" value="Protein tyrosine phosphatase superfamily"/>
    <property type="match status" value="1"/>
</dbReference>
<dbReference type="GO" id="GO:0004725">
    <property type="term" value="F:protein tyrosine phosphatase activity"/>
    <property type="evidence" value="ECO:0007669"/>
    <property type="project" value="UniProtKB-EC"/>
</dbReference>
<sequence>SAPNPVRNLTVQAQNSSSITLSWKAPEGPEPEYYWVQWTDDGNTTGSQSTANTSFTAEGLEAGTLYEFSVNAVKDGLNSSWVALNASTDPLEKEMAAHSSILAWEIPWIEEPDGYLHFALRRKRLGHHGCAAEGRGPWGSSPFGLYPHFSAPSEVIALQKQNQTNSFITLKWEAPADPRPQSYVYWVHWRKQGPQGHQDNQTGRTNGTRYTVEALVPGTWYSFNVWAESNGVHGCKQSLNASTVPDPANITSCVITSGGHEVILAWSCPQGGYEAFELKVGGQLGPQNNSSCGEAVKVPLLRPAQSYSATVTTLWDEMRAPSASVVCHAESGHAGVIAGAVLSVLLLLVLVGLLLFFLKRRFPGDILAEDFAEHVWRNERDSNYGFAEEYQQLVLEDHGQSQTVASAPENSAKNRYRNVLPYDWSRVPLRALLGQPGSEYINASFIPGLWSSREFIAAQGPLPQTVGDFWRLVWEQQSHTLVMLTNCVESGRVKCEHYWPLDAQPCTHGHLQVTLVGEEVAEDWAVRNLTLRHVQQQKTLPVRQFHYVTWPDHGVPHSPDPLLAFWRMLRQWLDQTVGGGPPIVHCSAGVGRTGTLIALDVLLRQLECEGLVGPFAYVKKMRESRPLMVQTEAQYVFLHQCILRYLQQSATVRAQEGATYENLLMENVAATEA</sequence>
<protein>
    <recommendedName>
        <fullName evidence="19">Receptor-type tyrosine-protein phosphatase H</fullName>
        <ecNumber evidence="3">3.1.3.48</ecNumber>
    </recommendedName>
    <alternativeName>
        <fullName evidence="20">Stomach cancer-associated protein tyrosine phosphatase 1</fullName>
    </alternativeName>
</protein>
<feature type="domain" description="Tyrosine-protein phosphatase" evidence="22">
    <location>
        <begin position="386"/>
        <end position="645"/>
    </location>
</feature>
<keyword evidence="5" id="KW-0963">Cytoplasm</keyword>
<comment type="subcellular location">
    <subcellularLocation>
        <location evidence="1">Apical cell membrane</location>
        <topology evidence="1">Single-pass type I membrane protein</topology>
    </subcellularLocation>
    <subcellularLocation>
        <location evidence="17">Cell projection</location>
        <location evidence="17">Microvillus membrane</location>
        <topology evidence="17">Single-pass type I membrane protein</topology>
    </subcellularLocation>
    <subcellularLocation>
        <location evidence="2">Cytoplasm</location>
    </subcellularLocation>
</comment>
<dbReference type="PANTHER" id="PTHR46957:SF10">
    <property type="entry name" value="PROTEIN TYROSINE PHOSPHATASE, RECEPTOR TYPE, H"/>
    <property type="match status" value="1"/>
</dbReference>
<keyword evidence="11 21" id="KW-1133">Transmembrane helix</keyword>
<keyword evidence="13" id="KW-1015">Disulfide bond</keyword>
<dbReference type="InterPro" id="IPR050713">
    <property type="entry name" value="RTP_Phos/Ushers"/>
</dbReference>
<evidence type="ECO:0000256" key="18">
    <source>
        <dbReference type="ARBA" id="ARBA00064282"/>
    </source>
</evidence>
<dbReference type="PROSITE" id="PS50853">
    <property type="entry name" value="FN3"/>
    <property type="match status" value="2"/>
</dbReference>
<dbReference type="FunFam" id="3.90.190.10:FF:000009">
    <property type="entry name" value="Receptor-type tyrosine-protein phosphatase beta"/>
    <property type="match status" value="1"/>
</dbReference>
<dbReference type="Pfam" id="PF00041">
    <property type="entry name" value="fn3"/>
    <property type="match status" value="2"/>
</dbReference>
<dbReference type="EC" id="3.1.3.48" evidence="3"/>
<dbReference type="SMART" id="SM00060">
    <property type="entry name" value="FN3"/>
    <property type="match status" value="3"/>
</dbReference>
<evidence type="ECO:0000256" key="13">
    <source>
        <dbReference type="ARBA" id="ARBA00023157"/>
    </source>
</evidence>
<dbReference type="Pfam" id="PF00102">
    <property type="entry name" value="Y_phosphatase"/>
    <property type="match status" value="1"/>
</dbReference>
<evidence type="ECO:0000259" key="24">
    <source>
        <dbReference type="PROSITE" id="PS50853"/>
    </source>
</evidence>
<dbReference type="SMART" id="SM00404">
    <property type="entry name" value="PTPc_motif"/>
    <property type="match status" value="1"/>
</dbReference>
<evidence type="ECO:0000256" key="20">
    <source>
        <dbReference type="ARBA" id="ARBA00083614"/>
    </source>
</evidence>
<feature type="domain" description="Fibronectin type-III" evidence="24">
    <location>
        <begin position="5"/>
        <end position="92"/>
    </location>
</feature>
<evidence type="ECO:0000256" key="6">
    <source>
        <dbReference type="ARBA" id="ARBA00022553"/>
    </source>
</evidence>
<gene>
    <name evidence="25" type="primary">PTPRH</name>
</gene>
<dbReference type="Proteomes" id="UP000291000">
    <property type="component" value="Chromosome 18"/>
</dbReference>
<dbReference type="InterPro" id="IPR003595">
    <property type="entry name" value="Tyr_Pase_cat"/>
</dbReference>
<dbReference type="Bgee" id="ENSCHIG00000017601">
    <property type="expression patterns" value="Expressed in descending colon and 16 other cell types or tissues"/>
</dbReference>
<reference evidence="25" key="2">
    <citation type="submission" date="2025-08" db="UniProtKB">
        <authorList>
            <consortium name="Ensembl"/>
        </authorList>
    </citation>
    <scope>IDENTIFICATION</scope>
</reference>
<dbReference type="GO" id="GO:0005737">
    <property type="term" value="C:cytoplasm"/>
    <property type="evidence" value="ECO:0007669"/>
    <property type="project" value="UniProtKB-SubCell"/>
</dbReference>
<keyword evidence="15" id="KW-0966">Cell projection</keyword>
<dbReference type="PANTHER" id="PTHR46957">
    <property type="entry name" value="CYTOKINE RECEPTOR"/>
    <property type="match status" value="1"/>
</dbReference>
<dbReference type="InterPro" id="IPR003961">
    <property type="entry name" value="FN3_dom"/>
</dbReference>
<dbReference type="PROSITE" id="PS50056">
    <property type="entry name" value="TYR_PHOSPHATASE_2"/>
    <property type="match status" value="1"/>
</dbReference>
<dbReference type="InterPro" id="IPR013783">
    <property type="entry name" value="Ig-like_fold"/>
</dbReference>
<dbReference type="InterPro" id="IPR000242">
    <property type="entry name" value="PTP_cat"/>
</dbReference>
<evidence type="ECO:0000259" key="23">
    <source>
        <dbReference type="PROSITE" id="PS50056"/>
    </source>
</evidence>
<feature type="domain" description="Tyrosine specific protein phosphatases" evidence="23">
    <location>
        <begin position="563"/>
        <end position="636"/>
    </location>
</feature>
<keyword evidence="14" id="KW-0325">Glycoprotein</keyword>
<dbReference type="Gene3D" id="2.60.40.10">
    <property type="entry name" value="Immunoglobulins"/>
    <property type="match status" value="2"/>
</dbReference>
<dbReference type="Ensembl" id="ENSCHIT00000025833.1">
    <property type="protein sequence ID" value="ENSCHIP00000018019.1"/>
    <property type="gene ID" value="ENSCHIG00000017601.1"/>
</dbReference>
<evidence type="ECO:0000256" key="3">
    <source>
        <dbReference type="ARBA" id="ARBA00013064"/>
    </source>
</evidence>
<evidence type="ECO:0000256" key="12">
    <source>
        <dbReference type="ARBA" id="ARBA00023136"/>
    </source>
</evidence>
<evidence type="ECO:0000256" key="17">
    <source>
        <dbReference type="ARBA" id="ARBA00060382"/>
    </source>
</evidence>
<dbReference type="GO" id="GO:0016324">
    <property type="term" value="C:apical plasma membrane"/>
    <property type="evidence" value="ECO:0007669"/>
    <property type="project" value="UniProtKB-SubCell"/>
</dbReference>
<keyword evidence="12 21" id="KW-0472">Membrane</keyword>
<evidence type="ECO:0000256" key="19">
    <source>
        <dbReference type="ARBA" id="ARBA00073597"/>
    </source>
</evidence>
<evidence type="ECO:0000313" key="25">
    <source>
        <dbReference type="Ensembl" id="ENSCHIP00000018019.1"/>
    </source>
</evidence>
<evidence type="ECO:0000256" key="14">
    <source>
        <dbReference type="ARBA" id="ARBA00023180"/>
    </source>
</evidence>
<name>A0A452F162_CAPHI</name>
<evidence type="ECO:0000256" key="16">
    <source>
        <dbReference type="ARBA" id="ARBA00051722"/>
    </source>
</evidence>
<evidence type="ECO:0000256" key="11">
    <source>
        <dbReference type="ARBA" id="ARBA00022989"/>
    </source>
</evidence>
<dbReference type="AlphaFoldDB" id="A0A452F162"/>
<feature type="domain" description="Fibronectin type-III" evidence="24">
    <location>
        <begin position="151"/>
        <end position="247"/>
    </location>
</feature>
<evidence type="ECO:0000256" key="2">
    <source>
        <dbReference type="ARBA" id="ARBA00004496"/>
    </source>
</evidence>
<dbReference type="STRING" id="9925.ENSCHIP00000018019"/>
<dbReference type="InterPro" id="IPR000387">
    <property type="entry name" value="Tyr_Pase_dom"/>
</dbReference>
<dbReference type="GeneTree" id="ENSGT00940000162227"/>
<keyword evidence="7 21" id="KW-0812">Transmembrane</keyword>
<dbReference type="PROSITE" id="PS00383">
    <property type="entry name" value="TYR_PHOSPHATASE_1"/>
    <property type="match status" value="1"/>
</dbReference>
<evidence type="ECO:0000256" key="15">
    <source>
        <dbReference type="ARBA" id="ARBA00023273"/>
    </source>
</evidence>
<evidence type="ECO:0000256" key="4">
    <source>
        <dbReference type="ARBA" id="ARBA00022475"/>
    </source>
</evidence>
<comment type="subunit">
    <text evidence="18">Homodimer; disulfide-linked. Interacts with LCK. Interacts (phosphorylated form) with GRB2 (via SH2 domain). Interacts (phosphorylated form) with FYN (via SH2 domain). Interacts (via extracellular domain) with CEACAM20 (via extracellular domain); the interaction dephosphorylates CEACAM20.</text>
</comment>
<dbReference type="GO" id="GO:0031528">
    <property type="term" value="C:microvillus membrane"/>
    <property type="evidence" value="ECO:0007669"/>
    <property type="project" value="UniProtKB-SubCell"/>
</dbReference>
<dbReference type="PROSITE" id="PS50055">
    <property type="entry name" value="TYR_PHOSPHATASE_PTP"/>
    <property type="match status" value="1"/>
</dbReference>
<evidence type="ECO:0000256" key="5">
    <source>
        <dbReference type="ARBA" id="ARBA00022490"/>
    </source>
</evidence>
<reference evidence="25 26" key="1">
    <citation type="submission" date="2016-04" db="EMBL/GenBank/DDBJ databases">
        <title>Polished mammalian reference genomes with single-molecule sequencing and chromosome conformation capture applied to the Capra hircus genome.</title>
        <authorList>
            <person name="Bickhart D.M."/>
            <person name="Koren S."/>
            <person name="Rosen B."/>
            <person name="Hastie A."/>
            <person name="Liachko I."/>
            <person name="Sullivan S.T."/>
            <person name="Burton J."/>
            <person name="Sayre B.L."/>
            <person name="Huson H.J."/>
            <person name="Lee J."/>
            <person name="Lam E."/>
            <person name="Kelley C.M."/>
            <person name="Hutchison J.L."/>
            <person name="Zhou Y."/>
            <person name="Sun J."/>
            <person name="Crisa A."/>
            <person name="Schwartz J.C."/>
            <person name="Hammond J.A."/>
            <person name="Schroeder S.G."/>
            <person name="Liu G.E."/>
            <person name="Dunham M."/>
            <person name="Shendure J."/>
            <person name="Sonstegard T.S."/>
            <person name="Phillippy A.M."/>
            <person name="Van Tassell C.P."/>
            <person name="Smith T.P."/>
        </authorList>
    </citation>
    <scope>NUCLEOTIDE SEQUENCE [LARGE SCALE GENOMIC DNA]</scope>
</reference>
<proteinExistence type="predicted"/>
<dbReference type="SUPFAM" id="SSF52799">
    <property type="entry name" value="(Phosphotyrosine protein) phosphatases II"/>
    <property type="match status" value="1"/>
</dbReference>
<evidence type="ECO:0000256" key="8">
    <source>
        <dbReference type="ARBA" id="ARBA00022729"/>
    </source>
</evidence>
<evidence type="ECO:0000256" key="10">
    <source>
        <dbReference type="ARBA" id="ARBA00022912"/>
    </source>
</evidence>
<dbReference type="GO" id="GO:0043235">
    <property type="term" value="C:receptor complex"/>
    <property type="evidence" value="ECO:0007669"/>
    <property type="project" value="TreeGrafter"/>
</dbReference>
<keyword evidence="10" id="KW-0904">Protein phosphatase</keyword>
<organism evidence="25 26">
    <name type="scientific">Capra hircus</name>
    <name type="common">Goat</name>
    <dbReference type="NCBI Taxonomy" id="9925"/>
    <lineage>
        <taxon>Eukaryota</taxon>
        <taxon>Metazoa</taxon>
        <taxon>Chordata</taxon>
        <taxon>Craniata</taxon>
        <taxon>Vertebrata</taxon>
        <taxon>Euteleostomi</taxon>
        <taxon>Mammalia</taxon>
        <taxon>Eutheria</taxon>
        <taxon>Laurasiatheria</taxon>
        <taxon>Artiodactyla</taxon>
        <taxon>Ruminantia</taxon>
        <taxon>Pecora</taxon>
        <taxon>Bovidae</taxon>
        <taxon>Caprinae</taxon>
        <taxon>Capra</taxon>
    </lineage>
</organism>
<dbReference type="SUPFAM" id="SSF49265">
    <property type="entry name" value="Fibronectin type III"/>
    <property type="match status" value="2"/>
</dbReference>
<evidence type="ECO:0000313" key="26">
    <source>
        <dbReference type="Proteomes" id="UP000291000"/>
    </source>
</evidence>
<evidence type="ECO:0000256" key="9">
    <source>
        <dbReference type="ARBA" id="ARBA00022801"/>
    </source>
</evidence>
<keyword evidence="6" id="KW-0597">Phosphoprotein</keyword>
<keyword evidence="9" id="KW-0378">Hydrolase</keyword>
<dbReference type="SMART" id="SM00194">
    <property type="entry name" value="PTPc"/>
    <property type="match status" value="1"/>
</dbReference>
<evidence type="ECO:0000256" key="21">
    <source>
        <dbReference type="SAM" id="Phobius"/>
    </source>
</evidence>
<comment type="catalytic activity">
    <reaction evidence="16">
        <text>O-phospho-L-tyrosyl-[protein] + H2O = L-tyrosyl-[protein] + phosphate</text>
        <dbReference type="Rhea" id="RHEA:10684"/>
        <dbReference type="Rhea" id="RHEA-COMP:10136"/>
        <dbReference type="Rhea" id="RHEA-COMP:20101"/>
        <dbReference type="ChEBI" id="CHEBI:15377"/>
        <dbReference type="ChEBI" id="CHEBI:43474"/>
        <dbReference type="ChEBI" id="CHEBI:46858"/>
        <dbReference type="ChEBI" id="CHEBI:61978"/>
        <dbReference type="EC" id="3.1.3.48"/>
    </reaction>
</comment>
<dbReference type="InterPro" id="IPR029021">
    <property type="entry name" value="Prot-tyrosine_phosphatase-like"/>
</dbReference>
<keyword evidence="26" id="KW-1185">Reference proteome</keyword>
<dbReference type="FunFam" id="2.60.40.10:FF:000374">
    <property type="entry name" value="Protein tyrosine phosphatase, receptor type, H"/>
    <property type="match status" value="1"/>
</dbReference>
<dbReference type="InterPro" id="IPR036116">
    <property type="entry name" value="FN3_sf"/>
</dbReference>
<dbReference type="PRINTS" id="PR00700">
    <property type="entry name" value="PRTYPHPHTASE"/>
</dbReference>
<evidence type="ECO:0000256" key="7">
    <source>
        <dbReference type="ARBA" id="ARBA00022692"/>
    </source>
</evidence>
<reference evidence="25" key="3">
    <citation type="submission" date="2025-09" db="UniProtKB">
        <authorList>
            <consortium name="Ensembl"/>
        </authorList>
    </citation>
    <scope>IDENTIFICATION</scope>
</reference>
<feature type="transmembrane region" description="Helical" evidence="21">
    <location>
        <begin position="334"/>
        <end position="358"/>
    </location>
</feature>
<dbReference type="InterPro" id="IPR016130">
    <property type="entry name" value="Tyr_Pase_AS"/>
</dbReference>